<reference evidence="2 4" key="1">
    <citation type="journal article" date="2020" name="Stud. Mycol.">
        <title>101 Dothideomycetes genomes: a test case for predicting lifestyles and emergence of pathogens.</title>
        <authorList>
            <person name="Haridas S."/>
            <person name="Albert R."/>
            <person name="Binder M."/>
            <person name="Bloem J."/>
            <person name="Labutti K."/>
            <person name="Salamov A."/>
            <person name="Andreopoulos B."/>
            <person name="Baker S."/>
            <person name="Barry K."/>
            <person name="Bills G."/>
            <person name="Bluhm B."/>
            <person name="Cannon C."/>
            <person name="Castanera R."/>
            <person name="Culley D."/>
            <person name="Daum C."/>
            <person name="Ezra D."/>
            <person name="Gonzalez J."/>
            <person name="Henrissat B."/>
            <person name="Kuo A."/>
            <person name="Liang C."/>
            <person name="Lipzen A."/>
            <person name="Lutzoni F."/>
            <person name="Magnuson J."/>
            <person name="Mondo S."/>
            <person name="Nolan M."/>
            <person name="Ohm R."/>
            <person name="Pangilinan J."/>
            <person name="Park H.-J."/>
            <person name="Ramirez L."/>
            <person name="Alfaro M."/>
            <person name="Sun H."/>
            <person name="Tritt A."/>
            <person name="Yoshinaga Y."/>
            <person name="Zwiers L.-H."/>
            <person name="Turgeon B."/>
            <person name="Goodwin S."/>
            <person name="Spatafora J."/>
            <person name="Crous P."/>
            <person name="Grigoriev I."/>
        </authorList>
    </citation>
    <scope>NUCLEOTIDE SEQUENCE</scope>
    <source>
        <strain evidence="2 4">CBS 304.34</strain>
    </source>
</reference>
<organism evidence="2">
    <name type="scientific">Mytilinidion resinicola</name>
    <dbReference type="NCBI Taxonomy" id="574789"/>
    <lineage>
        <taxon>Eukaryota</taxon>
        <taxon>Fungi</taxon>
        <taxon>Dikarya</taxon>
        <taxon>Ascomycota</taxon>
        <taxon>Pezizomycotina</taxon>
        <taxon>Dothideomycetes</taxon>
        <taxon>Pleosporomycetidae</taxon>
        <taxon>Mytilinidiales</taxon>
        <taxon>Mytilinidiaceae</taxon>
        <taxon>Mytilinidion</taxon>
    </lineage>
</organism>
<gene>
    <name evidence="2 4" type="ORF">BDZ99DRAFT_472326</name>
</gene>
<feature type="region of interest" description="Disordered" evidence="1">
    <location>
        <begin position="80"/>
        <end position="110"/>
    </location>
</feature>
<protein>
    <submittedName>
        <fullName evidence="2 4">Uncharacterized protein</fullName>
    </submittedName>
</protein>
<dbReference type="Gene3D" id="3.10.590.10">
    <property type="entry name" value="ph1033 like domains"/>
    <property type="match status" value="1"/>
</dbReference>
<dbReference type="OrthoDB" id="10252171at2759"/>
<evidence type="ECO:0000256" key="1">
    <source>
        <dbReference type="SAM" id="MobiDB-lite"/>
    </source>
</evidence>
<evidence type="ECO:0000313" key="2">
    <source>
        <dbReference type="EMBL" id="KAF2814967.1"/>
    </source>
</evidence>
<dbReference type="GeneID" id="54462670"/>
<dbReference type="AlphaFoldDB" id="A0A6A6Z3Y5"/>
<dbReference type="EMBL" id="MU003694">
    <property type="protein sequence ID" value="KAF2814967.1"/>
    <property type="molecule type" value="Genomic_DNA"/>
</dbReference>
<evidence type="ECO:0000313" key="4">
    <source>
        <dbReference type="RefSeq" id="XP_033581931.1"/>
    </source>
</evidence>
<dbReference type="RefSeq" id="XP_033581931.1">
    <property type="nucleotide sequence ID" value="XM_033721777.1"/>
</dbReference>
<evidence type="ECO:0000313" key="3">
    <source>
        <dbReference type="Proteomes" id="UP000504636"/>
    </source>
</evidence>
<reference evidence="4" key="3">
    <citation type="submission" date="2025-04" db="UniProtKB">
        <authorList>
            <consortium name="RefSeq"/>
        </authorList>
    </citation>
    <scope>IDENTIFICATION</scope>
    <source>
        <strain evidence="4">CBS 304.34</strain>
    </source>
</reference>
<keyword evidence="3" id="KW-1185">Reference proteome</keyword>
<feature type="region of interest" description="Disordered" evidence="1">
    <location>
        <begin position="152"/>
        <end position="195"/>
    </location>
</feature>
<accession>A0A6A6Z3Y5</accession>
<sequence length="195" mass="21771">MVSSRKLYSVAEMVSTVDKDAPGSKRWVKWWSITQIAYDDVKHLPLKDGVSHSFTRVNNGVEIGQMTGLELMRRFGIAVEGGDDSDHNDEDDDDDDRMDISVEQPNGSHFRHRRVISNSERDADTLLLGEDEAEVASGQIMVAGARMKNLFSGKGDNVTVTPLTEKRREPGRSTRKRQRDSTPPVSPPYLGRNDG</sequence>
<dbReference type="Proteomes" id="UP000504636">
    <property type="component" value="Unplaced"/>
</dbReference>
<feature type="compositionally biased region" description="Acidic residues" evidence="1">
    <location>
        <begin position="81"/>
        <end position="97"/>
    </location>
</feature>
<reference evidence="4" key="2">
    <citation type="submission" date="2020-04" db="EMBL/GenBank/DDBJ databases">
        <authorList>
            <consortium name="NCBI Genome Project"/>
        </authorList>
    </citation>
    <scope>NUCLEOTIDE SEQUENCE</scope>
    <source>
        <strain evidence="4">CBS 304.34</strain>
    </source>
</reference>
<name>A0A6A6Z3Y5_9PEZI</name>
<proteinExistence type="predicted"/>